<dbReference type="PANTHER" id="PTHR43289:SF6">
    <property type="entry name" value="SERINE_THREONINE-PROTEIN KINASE NEKL-3"/>
    <property type="match status" value="1"/>
</dbReference>
<reference evidence="13" key="1">
    <citation type="journal article" date="2014" name="Int. J. Syst. Evol. Microbiol.">
        <title>Complete genome sequence of Corynebacterium casei LMG S-19264T (=DSM 44701T), isolated from a smear-ripened cheese.</title>
        <authorList>
            <consortium name="US DOE Joint Genome Institute (JGI-PGF)"/>
            <person name="Walter F."/>
            <person name="Albersmeier A."/>
            <person name="Kalinowski J."/>
            <person name="Ruckert C."/>
        </authorList>
    </citation>
    <scope>NUCLEOTIDE SEQUENCE</scope>
    <source>
        <strain evidence="13">CGMCC 1.12785</strain>
    </source>
</reference>
<evidence type="ECO:0000256" key="11">
    <source>
        <dbReference type="SAM" id="Phobius"/>
    </source>
</evidence>
<dbReference type="GO" id="GO:0005524">
    <property type="term" value="F:ATP binding"/>
    <property type="evidence" value="ECO:0007669"/>
    <property type="project" value="UniProtKB-KW"/>
</dbReference>
<sequence>MPGTRLGNRYTLTERIAIGGMGEVWKGKDDVLGRPVAAKILKEEYLGEPSFLERFRAEARTMGSVTHPGIASVYDYGEEDQSPYLVMEFVPGEPLSALMEREGTLGVDRTLDLIAQCSTALYAAHQAGVVHRDVKPGNILVTPEGVAKLTDFGIARMADQAPLTKTGQVMGTAQYLAPEQATGKPSTPASDMYALGVIAYEALAGSRPFQGDSQIAIAMAQVNEKHPPLPESVPEPVRRLVDCLLQKRPASRPATAKALADAAAALRRGDTAAAETAVPQMSPGWEARDAVTRAFRGDEATQVQPTQAYAAGAATQRMGTNTPAYGVPATGMYQASDMYDDPDGDLAEEDEQKGRGGKIAAIVIAVLLVLGLIGTLVYFAFFAGGDPEEEPTAPETVETTPAEVEIDPDDYIGLTESSATSSLENLGLVVNVVEVEDDARAGLVTGVRAGNNGYVFQEGDQITIEVSTGPAQTEAPEPTEEPTPEPTTPPTTQPTTPPTTQPTTPSPEPTTEPAGDNGNDDDAGLGGGEGEAR</sequence>
<evidence type="ECO:0000256" key="7">
    <source>
        <dbReference type="ARBA" id="ARBA00022840"/>
    </source>
</evidence>
<dbReference type="InterPro" id="IPR011009">
    <property type="entry name" value="Kinase-like_dom_sf"/>
</dbReference>
<evidence type="ECO:0000256" key="2">
    <source>
        <dbReference type="ARBA" id="ARBA00022527"/>
    </source>
</evidence>
<keyword evidence="11" id="KW-1133">Transmembrane helix</keyword>
<dbReference type="InterPro" id="IPR000719">
    <property type="entry name" value="Prot_kinase_dom"/>
</dbReference>
<proteinExistence type="predicted"/>
<keyword evidence="11" id="KW-0812">Transmembrane</keyword>
<keyword evidence="11" id="KW-0472">Membrane</keyword>
<comment type="catalytic activity">
    <reaction evidence="8">
        <text>L-threonyl-[protein] + ATP = O-phospho-L-threonyl-[protein] + ADP + H(+)</text>
        <dbReference type="Rhea" id="RHEA:46608"/>
        <dbReference type="Rhea" id="RHEA-COMP:11060"/>
        <dbReference type="Rhea" id="RHEA-COMP:11605"/>
        <dbReference type="ChEBI" id="CHEBI:15378"/>
        <dbReference type="ChEBI" id="CHEBI:30013"/>
        <dbReference type="ChEBI" id="CHEBI:30616"/>
        <dbReference type="ChEBI" id="CHEBI:61977"/>
        <dbReference type="ChEBI" id="CHEBI:456216"/>
        <dbReference type="EC" id="2.7.11.1"/>
    </reaction>
</comment>
<dbReference type="FunFam" id="3.30.200.20:FF:000035">
    <property type="entry name" value="Serine/threonine protein kinase Stk1"/>
    <property type="match status" value="1"/>
</dbReference>
<name>A0A8J2TZA7_9MICO</name>
<gene>
    <name evidence="13" type="ORF">GCM10011333_23620</name>
</gene>
<dbReference type="Gene3D" id="3.30.200.20">
    <property type="entry name" value="Phosphorylase Kinase, domain 1"/>
    <property type="match status" value="1"/>
</dbReference>
<dbReference type="AlphaFoldDB" id="A0A8J2TZA7"/>
<dbReference type="InterPro" id="IPR008271">
    <property type="entry name" value="Ser/Thr_kinase_AS"/>
</dbReference>
<dbReference type="Gene3D" id="3.30.10.20">
    <property type="match status" value="1"/>
</dbReference>
<dbReference type="InterPro" id="IPR005543">
    <property type="entry name" value="PASTA_dom"/>
</dbReference>
<keyword evidence="5" id="KW-0547">Nucleotide-binding</keyword>
<dbReference type="CDD" id="cd14014">
    <property type="entry name" value="STKc_PknB_like"/>
    <property type="match status" value="1"/>
</dbReference>
<dbReference type="PROSITE" id="PS50011">
    <property type="entry name" value="PROTEIN_KINASE_DOM"/>
    <property type="match status" value="1"/>
</dbReference>
<keyword evidence="4" id="KW-0677">Repeat</keyword>
<dbReference type="SMART" id="SM00220">
    <property type="entry name" value="S_TKc"/>
    <property type="match status" value="1"/>
</dbReference>
<evidence type="ECO:0000256" key="8">
    <source>
        <dbReference type="ARBA" id="ARBA00047899"/>
    </source>
</evidence>
<evidence type="ECO:0000256" key="10">
    <source>
        <dbReference type="SAM" id="MobiDB-lite"/>
    </source>
</evidence>
<dbReference type="GO" id="GO:0004674">
    <property type="term" value="F:protein serine/threonine kinase activity"/>
    <property type="evidence" value="ECO:0007669"/>
    <property type="project" value="UniProtKB-KW"/>
</dbReference>
<dbReference type="PANTHER" id="PTHR43289">
    <property type="entry name" value="MITOGEN-ACTIVATED PROTEIN KINASE KINASE KINASE 20-RELATED"/>
    <property type="match status" value="1"/>
</dbReference>
<evidence type="ECO:0000313" key="14">
    <source>
        <dbReference type="Proteomes" id="UP000616114"/>
    </source>
</evidence>
<accession>A0A8J2TZA7</accession>
<dbReference type="PROSITE" id="PS00108">
    <property type="entry name" value="PROTEIN_KINASE_ST"/>
    <property type="match status" value="1"/>
</dbReference>
<feature type="transmembrane region" description="Helical" evidence="11">
    <location>
        <begin position="359"/>
        <end position="381"/>
    </location>
</feature>
<dbReference type="RefSeq" id="WP_229745114.1">
    <property type="nucleotide sequence ID" value="NZ_BMFY01000010.1"/>
</dbReference>
<dbReference type="Proteomes" id="UP000616114">
    <property type="component" value="Unassembled WGS sequence"/>
</dbReference>
<evidence type="ECO:0000256" key="9">
    <source>
        <dbReference type="ARBA" id="ARBA00048679"/>
    </source>
</evidence>
<dbReference type="Pfam" id="PF00069">
    <property type="entry name" value="Pkinase"/>
    <property type="match status" value="1"/>
</dbReference>
<dbReference type="SUPFAM" id="SSF56112">
    <property type="entry name" value="Protein kinase-like (PK-like)"/>
    <property type="match status" value="1"/>
</dbReference>
<evidence type="ECO:0000313" key="13">
    <source>
        <dbReference type="EMBL" id="GGA19785.1"/>
    </source>
</evidence>
<dbReference type="EMBL" id="BMFY01000010">
    <property type="protein sequence ID" value="GGA19785.1"/>
    <property type="molecule type" value="Genomic_DNA"/>
</dbReference>
<keyword evidence="2" id="KW-0723">Serine/threonine-protein kinase</keyword>
<feature type="region of interest" description="Disordered" evidence="10">
    <location>
        <begin position="469"/>
        <end position="533"/>
    </location>
</feature>
<evidence type="ECO:0000256" key="6">
    <source>
        <dbReference type="ARBA" id="ARBA00022777"/>
    </source>
</evidence>
<feature type="compositionally biased region" description="Pro residues" evidence="10">
    <location>
        <begin position="484"/>
        <end position="510"/>
    </location>
</feature>
<evidence type="ECO:0000256" key="3">
    <source>
        <dbReference type="ARBA" id="ARBA00022679"/>
    </source>
</evidence>
<feature type="compositionally biased region" description="Gly residues" evidence="10">
    <location>
        <begin position="524"/>
        <end position="533"/>
    </location>
</feature>
<feature type="domain" description="Protein kinase" evidence="12">
    <location>
        <begin position="10"/>
        <end position="266"/>
    </location>
</feature>
<dbReference type="Pfam" id="PF03793">
    <property type="entry name" value="PASTA"/>
    <property type="match status" value="1"/>
</dbReference>
<evidence type="ECO:0000256" key="4">
    <source>
        <dbReference type="ARBA" id="ARBA00022737"/>
    </source>
</evidence>
<comment type="catalytic activity">
    <reaction evidence="9">
        <text>L-seryl-[protein] + ATP = O-phospho-L-seryl-[protein] + ADP + H(+)</text>
        <dbReference type="Rhea" id="RHEA:17989"/>
        <dbReference type="Rhea" id="RHEA-COMP:9863"/>
        <dbReference type="Rhea" id="RHEA-COMP:11604"/>
        <dbReference type="ChEBI" id="CHEBI:15378"/>
        <dbReference type="ChEBI" id="CHEBI:29999"/>
        <dbReference type="ChEBI" id="CHEBI:30616"/>
        <dbReference type="ChEBI" id="CHEBI:83421"/>
        <dbReference type="ChEBI" id="CHEBI:456216"/>
        <dbReference type="EC" id="2.7.11.1"/>
    </reaction>
</comment>
<keyword evidence="3" id="KW-0808">Transferase</keyword>
<protein>
    <recommendedName>
        <fullName evidence="1">non-specific serine/threonine protein kinase</fullName>
        <ecNumber evidence="1">2.7.11.1</ecNumber>
    </recommendedName>
</protein>
<evidence type="ECO:0000256" key="5">
    <source>
        <dbReference type="ARBA" id="ARBA00022741"/>
    </source>
</evidence>
<dbReference type="GO" id="GO:0045717">
    <property type="term" value="P:negative regulation of fatty acid biosynthetic process"/>
    <property type="evidence" value="ECO:0007669"/>
    <property type="project" value="UniProtKB-ARBA"/>
</dbReference>
<dbReference type="Gene3D" id="1.10.510.10">
    <property type="entry name" value="Transferase(Phosphotransferase) domain 1"/>
    <property type="match status" value="1"/>
</dbReference>
<reference evidence="13" key="2">
    <citation type="submission" date="2020-09" db="EMBL/GenBank/DDBJ databases">
        <authorList>
            <person name="Sun Q."/>
            <person name="Zhou Y."/>
        </authorList>
    </citation>
    <scope>NUCLEOTIDE SEQUENCE</scope>
    <source>
        <strain evidence="13">CGMCC 1.12785</strain>
    </source>
</reference>
<keyword evidence="6" id="KW-0418">Kinase</keyword>
<evidence type="ECO:0000259" key="12">
    <source>
        <dbReference type="PROSITE" id="PS50011"/>
    </source>
</evidence>
<organism evidence="13 14">
    <name type="scientific">Sediminivirga luteola</name>
    <dbReference type="NCBI Taxonomy" id="1774748"/>
    <lineage>
        <taxon>Bacteria</taxon>
        <taxon>Bacillati</taxon>
        <taxon>Actinomycetota</taxon>
        <taxon>Actinomycetes</taxon>
        <taxon>Micrococcales</taxon>
        <taxon>Brevibacteriaceae</taxon>
        <taxon>Sediminivirga</taxon>
    </lineage>
</organism>
<evidence type="ECO:0000256" key="1">
    <source>
        <dbReference type="ARBA" id="ARBA00012513"/>
    </source>
</evidence>
<keyword evidence="14" id="KW-1185">Reference proteome</keyword>
<keyword evidence="7" id="KW-0067">ATP-binding</keyword>
<comment type="caution">
    <text evidence="13">The sequence shown here is derived from an EMBL/GenBank/DDBJ whole genome shotgun (WGS) entry which is preliminary data.</text>
</comment>
<dbReference type="FunFam" id="1.10.510.10:FF:000021">
    <property type="entry name" value="Serine/threonine protein kinase"/>
    <property type="match status" value="1"/>
</dbReference>
<dbReference type="EC" id="2.7.11.1" evidence="1"/>